<feature type="compositionally biased region" description="Polar residues" evidence="1">
    <location>
        <begin position="542"/>
        <end position="561"/>
    </location>
</feature>
<feature type="compositionally biased region" description="Low complexity" evidence="1">
    <location>
        <begin position="468"/>
        <end position="482"/>
    </location>
</feature>
<dbReference type="GO" id="GO:0003824">
    <property type="term" value="F:catalytic activity"/>
    <property type="evidence" value="ECO:0007669"/>
    <property type="project" value="InterPro"/>
</dbReference>
<proteinExistence type="predicted"/>
<dbReference type="InterPro" id="IPR035994">
    <property type="entry name" value="Nucleoside_phosphorylase_sf"/>
</dbReference>
<dbReference type="Gene3D" id="3.40.50.1580">
    <property type="entry name" value="Nucleoside phosphorylase domain"/>
    <property type="match status" value="1"/>
</dbReference>
<dbReference type="Proteomes" id="UP000275078">
    <property type="component" value="Unassembled WGS sequence"/>
</dbReference>
<evidence type="ECO:0000313" key="3">
    <source>
        <dbReference type="Proteomes" id="UP000275078"/>
    </source>
</evidence>
<name>A0A3N4HPN9_ASCIM</name>
<keyword evidence="3" id="KW-1185">Reference proteome</keyword>
<evidence type="ECO:0000256" key="1">
    <source>
        <dbReference type="SAM" id="MobiDB-lite"/>
    </source>
</evidence>
<gene>
    <name evidence="2" type="ORF">BJ508DRAFT_365459</name>
</gene>
<dbReference type="STRING" id="1160509.A0A3N4HPN9"/>
<feature type="compositionally biased region" description="Polar residues" evidence="1">
    <location>
        <begin position="526"/>
        <end position="535"/>
    </location>
</feature>
<accession>A0A3N4HPN9</accession>
<protein>
    <submittedName>
        <fullName evidence="2">Purine and uridine phosphorylase</fullName>
    </submittedName>
</protein>
<feature type="region of interest" description="Disordered" evidence="1">
    <location>
        <begin position="465"/>
        <end position="567"/>
    </location>
</feature>
<feature type="region of interest" description="Disordered" evidence="1">
    <location>
        <begin position="437"/>
        <end position="456"/>
    </location>
</feature>
<dbReference type="AlphaFoldDB" id="A0A3N4HPN9"/>
<sequence length="1013" mass="112805">MPSKRVKVSPYDNDAYTVGWISAISCERTAAELMLDRLHGMPKSVHTSDRNVYRLGEINGHKIAIAVLPDGDYGTHQAATVAAHMQMSFTNLRFGLMVGVGGGIPDHPDFDVRLGDVVVSTSTGTTGGVIQYDRGKRILGKLVRTGQLNSPPPILKNAIGSLKACSTLRVETLYTETIQKHPLFRNFQTKLNGNQKGRFSHQSSEHDILYKDYYEHKEELPRGQPCSSCEPEHRVERERRDGEDPVVHYGIIASGNTLVKDASFRKELREQFDAICAETEAAGLMNNFPCVVIRGICDYCDSHKNKRWQQYAALTAAAYARELLYEIIAADVERVARIEIDRGTLQKLHRKISSIWNGSNMRMPYDAEQSEWDESDQHSSRQPEKSSLDAPHRRRNRIEPKPHRTTTIDQILEASSMSESSEYEQERFHKPLWRDRRSVKRPTAQSGVDELENPSNLSQYFSESTYKNSANNSQSSIDSSSRTSRKIPNNGREGGESLTQILKSRPKPNFGKQTGAKLSIDREKSNNFSRANTPDNLEMQESEYTSDTSPTDFIGSQQTNPMPVAGSTAASIKSPVLDFYRVSTEEPVSERKEHHGGINVAPIGNSVSDTSASGEAGGANSCVELAGKESFQQGSLVDELTTEADHGFSHGQHSNIPLTPPASDDGSEMFLPIQKAPISPALSPLEEPVSRQITLRTRGSNPSAQQYIAKPSISLHSLSTPPLSEDTPIESKATSLTTIDRKDQMHYPKPALDLSGEKNKKGPWKQYLPSLRNINVRAVGFPAMKSNISTEIWLSASGILDEIIFATSDSLTKSRTFFDLNVITTDQEDATHLTIQANKKWSEEAQLVDLQLLSTQMPKIPLPKLSYQAIERYNIEGELEVLLRLDESLYNSPTGNEELRFTGIWVGDCMENGGAKPSPTFYLFKQLNPTKLRIYRLSGTGPFSQEEDIFRLALPAPLALYGKESEPLTARVEVRETSSGKFRNELMGVQLSSCSNFRLGEHSFVRLDFMHCT</sequence>
<feature type="region of interest" description="Disordered" evidence="1">
    <location>
        <begin position="368"/>
        <end position="408"/>
    </location>
</feature>
<dbReference type="PANTHER" id="PTHR46082">
    <property type="entry name" value="ATP/GTP-BINDING PROTEIN-RELATED"/>
    <property type="match status" value="1"/>
</dbReference>
<feature type="compositionally biased region" description="Basic and acidic residues" evidence="1">
    <location>
        <begin position="375"/>
        <end position="402"/>
    </location>
</feature>
<dbReference type="EMBL" id="ML119757">
    <property type="protein sequence ID" value="RPA75792.1"/>
    <property type="molecule type" value="Genomic_DNA"/>
</dbReference>
<dbReference type="PROSITE" id="PS51257">
    <property type="entry name" value="PROKAR_LIPOPROTEIN"/>
    <property type="match status" value="1"/>
</dbReference>
<dbReference type="InterPro" id="IPR053137">
    <property type="entry name" value="NLR-like"/>
</dbReference>
<dbReference type="OrthoDB" id="1577640at2759"/>
<dbReference type="SUPFAM" id="SSF53167">
    <property type="entry name" value="Purine and uridine phosphorylases"/>
    <property type="match status" value="1"/>
</dbReference>
<dbReference type="GO" id="GO:0009116">
    <property type="term" value="P:nucleoside metabolic process"/>
    <property type="evidence" value="ECO:0007669"/>
    <property type="project" value="InterPro"/>
</dbReference>
<reference evidence="2 3" key="1">
    <citation type="journal article" date="2018" name="Nat. Ecol. Evol.">
        <title>Pezizomycetes genomes reveal the molecular basis of ectomycorrhizal truffle lifestyle.</title>
        <authorList>
            <person name="Murat C."/>
            <person name="Payen T."/>
            <person name="Noel B."/>
            <person name="Kuo A."/>
            <person name="Morin E."/>
            <person name="Chen J."/>
            <person name="Kohler A."/>
            <person name="Krizsan K."/>
            <person name="Balestrini R."/>
            <person name="Da Silva C."/>
            <person name="Montanini B."/>
            <person name="Hainaut M."/>
            <person name="Levati E."/>
            <person name="Barry K.W."/>
            <person name="Belfiori B."/>
            <person name="Cichocki N."/>
            <person name="Clum A."/>
            <person name="Dockter R.B."/>
            <person name="Fauchery L."/>
            <person name="Guy J."/>
            <person name="Iotti M."/>
            <person name="Le Tacon F."/>
            <person name="Lindquist E.A."/>
            <person name="Lipzen A."/>
            <person name="Malagnac F."/>
            <person name="Mello A."/>
            <person name="Molinier V."/>
            <person name="Miyauchi S."/>
            <person name="Poulain J."/>
            <person name="Riccioni C."/>
            <person name="Rubini A."/>
            <person name="Sitrit Y."/>
            <person name="Splivallo R."/>
            <person name="Traeger S."/>
            <person name="Wang M."/>
            <person name="Zifcakova L."/>
            <person name="Wipf D."/>
            <person name="Zambonelli A."/>
            <person name="Paolocci F."/>
            <person name="Nowrousian M."/>
            <person name="Ottonello S."/>
            <person name="Baldrian P."/>
            <person name="Spatafora J.W."/>
            <person name="Henrissat B."/>
            <person name="Nagy L.G."/>
            <person name="Aury J.M."/>
            <person name="Wincker P."/>
            <person name="Grigoriev I.V."/>
            <person name="Bonfante P."/>
            <person name="Martin F.M."/>
        </authorList>
    </citation>
    <scope>NUCLEOTIDE SEQUENCE [LARGE SCALE GENOMIC DNA]</scope>
    <source>
        <strain evidence="2 3">RN42</strain>
    </source>
</reference>
<evidence type="ECO:0000313" key="2">
    <source>
        <dbReference type="EMBL" id="RPA75792.1"/>
    </source>
</evidence>
<feature type="region of interest" description="Disordered" evidence="1">
    <location>
        <begin position="646"/>
        <end position="666"/>
    </location>
</feature>
<organism evidence="2 3">
    <name type="scientific">Ascobolus immersus RN42</name>
    <dbReference type="NCBI Taxonomy" id="1160509"/>
    <lineage>
        <taxon>Eukaryota</taxon>
        <taxon>Fungi</taxon>
        <taxon>Dikarya</taxon>
        <taxon>Ascomycota</taxon>
        <taxon>Pezizomycotina</taxon>
        <taxon>Pezizomycetes</taxon>
        <taxon>Pezizales</taxon>
        <taxon>Ascobolaceae</taxon>
        <taxon>Ascobolus</taxon>
    </lineage>
</organism>
<dbReference type="PANTHER" id="PTHR46082:SF11">
    <property type="entry name" value="AAA+ ATPASE DOMAIN-CONTAINING PROTEIN-RELATED"/>
    <property type="match status" value="1"/>
</dbReference>